<dbReference type="RefSeq" id="WP_345252622.1">
    <property type="nucleotide sequence ID" value="NZ_BAABGY010000001.1"/>
</dbReference>
<keyword evidence="4" id="KW-1185">Reference proteome</keyword>
<reference evidence="4" key="1">
    <citation type="journal article" date="2019" name="Int. J. Syst. Evol. Microbiol.">
        <title>The Global Catalogue of Microorganisms (GCM) 10K type strain sequencing project: providing services to taxonomists for standard genome sequencing and annotation.</title>
        <authorList>
            <consortium name="The Broad Institute Genomics Platform"/>
            <consortium name="The Broad Institute Genome Sequencing Center for Infectious Disease"/>
            <person name="Wu L."/>
            <person name="Ma J."/>
        </authorList>
    </citation>
    <scope>NUCLEOTIDE SEQUENCE [LARGE SCALE GENOMIC DNA]</scope>
    <source>
        <strain evidence="4">JCM 17919</strain>
    </source>
</reference>
<sequence length="51" mass="5937">MNLQRSLKARVSEAPEASRHSEYIRRDPNYALYLFLIIVGLFGMAMAYLFL</sequence>
<evidence type="ECO:0000313" key="4">
    <source>
        <dbReference type="Proteomes" id="UP001501725"/>
    </source>
</evidence>
<name>A0ABP8G574_9BACT</name>
<protein>
    <recommendedName>
        <fullName evidence="5">DUF3098 domain-containing protein</fullName>
    </recommendedName>
</protein>
<keyword evidence="2" id="KW-1133">Transmembrane helix</keyword>
<organism evidence="3 4">
    <name type="scientific">Flaviaesturariibacter amylovorans</name>
    <dbReference type="NCBI Taxonomy" id="1084520"/>
    <lineage>
        <taxon>Bacteria</taxon>
        <taxon>Pseudomonadati</taxon>
        <taxon>Bacteroidota</taxon>
        <taxon>Chitinophagia</taxon>
        <taxon>Chitinophagales</taxon>
        <taxon>Chitinophagaceae</taxon>
        <taxon>Flaviaestuariibacter</taxon>
    </lineage>
</organism>
<evidence type="ECO:0008006" key="5">
    <source>
        <dbReference type="Google" id="ProtNLM"/>
    </source>
</evidence>
<keyword evidence="2" id="KW-0812">Transmembrane</keyword>
<evidence type="ECO:0000256" key="1">
    <source>
        <dbReference type="SAM" id="MobiDB-lite"/>
    </source>
</evidence>
<evidence type="ECO:0000313" key="3">
    <source>
        <dbReference type="EMBL" id="GAA4317400.1"/>
    </source>
</evidence>
<dbReference type="Proteomes" id="UP001501725">
    <property type="component" value="Unassembled WGS sequence"/>
</dbReference>
<comment type="caution">
    <text evidence="3">The sequence shown here is derived from an EMBL/GenBank/DDBJ whole genome shotgun (WGS) entry which is preliminary data.</text>
</comment>
<accession>A0ABP8G574</accession>
<proteinExistence type="predicted"/>
<feature type="compositionally biased region" description="Basic and acidic residues" evidence="1">
    <location>
        <begin position="10"/>
        <end position="20"/>
    </location>
</feature>
<evidence type="ECO:0000256" key="2">
    <source>
        <dbReference type="SAM" id="Phobius"/>
    </source>
</evidence>
<feature type="transmembrane region" description="Helical" evidence="2">
    <location>
        <begin position="30"/>
        <end position="50"/>
    </location>
</feature>
<dbReference type="EMBL" id="BAABGY010000001">
    <property type="protein sequence ID" value="GAA4317400.1"/>
    <property type="molecule type" value="Genomic_DNA"/>
</dbReference>
<keyword evidence="2" id="KW-0472">Membrane</keyword>
<gene>
    <name evidence="3" type="ORF">GCM10023184_01060</name>
</gene>
<feature type="region of interest" description="Disordered" evidence="1">
    <location>
        <begin position="1"/>
        <end position="20"/>
    </location>
</feature>